<reference evidence="1 2" key="1">
    <citation type="submission" date="2024-01" db="EMBL/GenBank/DDBJ databases">
        <title>A draft genome for a cacao thread blight-causing isolate of Paramarasmius palmivorus.</title>
        <authorList>
            <person name="Baruah I.K."/>
            <person name="Bukari Y."/>
            <person name="Amoako-Attah I."/>
            <person name="Meinhardt L.W."/>
            <person name="Bailey B.A."/>
            <person name="Cohen S.P."/>
        </authorList>
    </citation>
    <scope>NUCLEOTIDE SEQUENCE [LARGE SCALE GENOMIC DNA]</scope>
    <source>
        <strain evidence="1 2">GH-12</strain>
    </source>
</reference>
<accession>A0AAW0B5V8</accession>
<organism evidence="1 2">
    <name type="scientific">Paramarasmius palmivorus</name>
    <dbReference type="NCBI Taxonomy" id="297713"/>
    <lineage>
        <taxon>Eukaryota</taxon>
        <taxon>Fungi</taxon>
        <taxon>Dikarya</taxon>
        <taxon>Basidiomycota</taxon>
        <taxon>Agaricomycotina</taxon>
        <taxon>Agaricomycetes</taxon>
        <taxon>Agaricomycetidae</taxon>
        <taxon>Agaricales</taxon>
        <taxon>Marasmiineae</taxon>
        <taxon>Marasmiaceae</taxon>
        <taxon>Paramarasmius</taxon>
    </lineage>
</organism>
<name>A0AAW0B5V8_9AGAR</name>
<proteinExistence type="predicted"/>
<keyword evidence="2" id="KW-1185">Reference proteome</keyword>
<gene>
    <name evidence="1" type="ORF">VNI00_017705</name>
</gene>
<dbReference type="EMBL" id="JAYKXP010000185">
    <property type="protein sequence ID" value="KAK7020621.1"/>
    <property type="molecule type" value="Genomic_DNA"/>
</dbReference>
<evidence type="ECO:0000313" key="1">
    <source>
        <dbReference type="EMBL" id="KAK7020621.1"/>
    </source>
</evidence>
<protein>
    <submittedName>
        <fullName evidence="1">Uncharacterized protein</fullName>
    </submittedName>
</protein>
<sequence>MPKLSLTDVAFIDMLKPSVLDGFRKTIFNDSYVEANPEWFAGYDWINIDALKRYLDMPQVPAPQPEKVSAIKTEDTATNLHAVMAASSSLATPQLAIKVEQSEGESEVHFSHGTEVKTVTHIENGREVFEILSEESEGENVVPKQETDLVWVKSDTHWEDEGQHSELCTGRTSFSITTEVRVQRLERLNFLPSLWPIPQT</sequence>
<evidence type="ECO:0000313" key="2">
    <source>
        <dbReference type="Proteomes" id="UP001383192"/>
    </source>
</evidence>
<comment type="caution">
    <text evidence="1">The sequence shown here is derived from an EMBL/GenBank/DDBJ whole genome shotgun (WGS) entry which is preliminary data.</text>
</comment>
<dbReference type="Proteomes" id="UP001383192">
    <property type="component" value="Unassembled WGS sequence"/>
</dbReference>
<dbReference type="AlphaFoldDB" id="A0AAW0B5V8"/>